<keyword evidence="2" id="KW-1185">Reference proteome</keyword>
<dbReference type="Proteomes" id="UP000094578">
    <property type="component" value="Unassembled WGS sequence"/>
</dbReference>
<organism evidence="1 2">
    <name type="scientific">Paenibacillus nuruki</name>
    <dbReference type="NCBI Taxonomy" id="1886670"/>
    <lineage>
        <taxon>Bacteria</taxon>
        <taxon>Bacillati</taxon>
        <taxon>Bacillota</taxon>
        <taxon>Bacilli</taxon>
        <taxon>Bacillales</taxon>
        <taxon>Paenibacillaceae</taxon>
        <taxon>Paenibacillus</taxon>
    </lineage>
</organism>
<name>A0A1E3L8W5_9BACL</name>
<sequence length="303" mass="36135">MNSNVPPLKPAISIDKQIQLLESRDLIVDDRVYAKEVLKRISYYRFTGYLLPFRTRQFTYHIGTRFETIVNLYNFDSELRVHLLKLCEHIEIQMRASLSYFLAMKYPTDSLCYQKEDNFAFDKKDGRIKFEDFKNDWDKNLKRSNEIFIKHHRKNYSSQFPVWVAVEVLTFSSISILYSNLFPNDKRIIAREFNLKTPDLLENWLHVLSVLRNKCAHFSRLYYTFLKAVDLSINAQQLNIHPKKLFAIIFSTKYLVKDQQFWDAWVTDLELLINKYAQDIDLKIIGFPLNWKQHLLSTPTDII</sequence>
<comment type="caution">
    <text evidence="1">The sequence shown here is derived from an EMBL/GenBank/DDBJ whole genome shotgun (WGS) entry which is preliminary data.</text>
</comment>
<proteinExistence type="predicted"/>
<dbReference type="RefSeq" id="WP_069325803.1">
    <property type="nucleotide sequence ID" value="NZ_MDER01000022.1"/>
</dbReference>
<dbReference type="Pfam" id="PF07751">
    <property type="entry name" value="Abi_2"/>
    <property type="match status" value="1"/>
</dbReference>
<dbReference type="InterPro" id="IPR017034">
    <property type="entry name" value="Abi_system_AbiD/AbiF"/>
</dbReference>
<evidence type="ECO:0000313" key="1">
    <source>
        <dbReference type="EMBL" id="ODP30239.1"/>
    </source>
</evidence>
<protein>
    <recommendedName>
        <fullName evidence="3">Abortive infection bacteriophage resistance protein</fullName>
    </recommendedName>
</protein>
<accession>A0A1E3L8W5</accession>
<evidence type="ECO:0008006" key="3">
    <source>
        <dbReference type="Google" id="ProtNLM"/>
    </source>
</evidence>
<evidence type="ECO:0000313" key="2">
    <source>
        <dbReference type="Proteomes" id="UP000094578"/>
    </source>
</evidence>
<dbReference type="EMBL" id="MDER01000022">
    <property type="protein sequence ID" value="ODP30239.1"/>
    <property type="molecule type" value="Genomic_DNA"/>
</dbReference>
<dbReference type="AlphaFoldDB" id="A0A1E3L8W5"/>
<reference evidence="1 2" key="1">
    <citation type="submission" date="2016-08" db="EMBL/GenBank/DDBJ databases">
        <title>Genome sequencing of Paenibacillus sp. TI45-13ar, isolated from Korean traditional nuruk.</title>
        <authorList>
            <person name="Kim S.-J."/>
        </authorList>
    </citation>
    <scope>NUCLEOTIDE SEQUENCE [LARGE SCALE GENOMIC DNA]</scope>
    <source>
        <strain evidence="1 2">TI45-13ar</strain>
    </source>
</reference>
<dbReference type="InterPro" id="IPR011664">
    <property type="entry name" value="Abi_system_AbiD/AbiF-like"/>
</dbReference>
<gene>
    <name evidence="1" type="ORF">PTI45_00309</name>
</gene>
<dbReference type="PIRSF" id="PIRSF034934">
    <property type="entry name" value="AbiF_AbiD"/>
    <property type="match status" value="1"/>
</dbReference>